<dbReference type="RefSeq" id="XP_070027671.1">
    <property type="nucleotide sequence ID" value="XM_070171570.1"/>
</dbReference>
<dbReference type="PANTHER" id="PTHR48302">
    <property type="entry name" value="ULP1 PROTEASE FAMILY, C-TERMINAL CATALYTIC DOMAIN CONTAINING PROTEIN"/>
    <property type="match status" value="1"/>
</dbReference>
<dbReference type="RefSeq" id="XP_009759244.1">
    <property type="nucleotide sequence ID" value="XM_009760942.1"/>
</dbReference>
<reference evidence="3" key="1">
    <citation type="journal article" date="2013" name="Genome Biol.">
        <title>Reference genomes and transcriptomes of Nicotiana sylvestris and Nicotiana tomentosiformis.</title>
        <authorList>
            <person name="Sierro N."/>
            <person name="Battey J.N."/>
            <person name="Ouadi S."/>
            <person name="Bovet L."/>
            <person name="Goepfert S."/>
            <person name="Bakaher N."/>
            <person name="Peitsch M.C."/>
            <person name="Ivanov N.V."/>
        </authorList>
    </citation>
    <scope>NUCLEOTIDE SEQUENCE [LARGE SCALE GENOMIC DNA]</scope>
</reference>
<dbReference type="AlphaFoldDB" id="A0A1U7VAE0"/>
<gene>
    <name evidence="4" type="primary">LOC104211813</name>
</gene>
<dbReference type="PANTHER" id="PTHR48302:SF4">
    <property type="entry name" value="DUF1985 DOMAIN-CONTAINING PROTEIN"/>
    <property type="match status" value="1"/>
</dbReference>
<proteinExistence type="predicted"/>
<feature type="region of interest" description="Disordered" evidence="2">
    <location>
        <begin position="161"/>
        <end position="182"/>
    </location>
</feature>
<sequence length="333" mass="37852">MQVWLYECCSSVNTDIATRISNSIPRILNWSASKSQIWLAAIEDRMIKPKWMKFTNINESPEELSVMSLPDKVEYITEEVEHVSEDPKVDAHPLEPKESIGKEDKESILCKIRKLKRGLEKVNEKLEDFRKDVFEELVSLRVLINESVKTILQAINSPNDQVDAKFAGSSTKNTDQPKDKNNQQFQFTSGELVQASTSKTEREDMHAQSPIHGVTVAAQREQQNEEDDNVGEEAECVNVGDSEDSGGEKKEVTLDDFELPDNFSQLVKFGKPIQDEITPVHQGRTRQAGKHARSPFLPRQLLLYFHIPLLFACLVIHPCRQLFACLVILVLHQ</sequence>
<dbReference type="Proteomes" id="UP000189701">
    <property type="component" value="Unplaced"/>
</dbReference>
<dbReference type="GeneID" id="104211813"/>
<keyword evidence="1" id="KW-0175">Coiled coil</keyword>
<evidence type="ECO:0000256" key="1">
    <source>
        <dbReference type="SAM" id="Coils"/>
    </source>
</evidence>
<dbReference type="KEGG" id="nsy:104211813"/>
<name>A0A1U7VAE0_NICSY</name>
<keyword evidence="3" id="KW-1185">Reference proteome</keyword>
<evidence type="ECO:0000256" key="2">
    <source>
        <dbReference type="SAM" id="MobiDB-lite"/>
    </source>
</evidence>
<protein>
    <submittedName>
        <fullName evidence="4">Uncharacterized protein LOC104211813 isoform X1</fullName>
    </submittedName>
</protein>
<organism evidence="3 4">
    <name type="scientific">Nicotiana sylvestris</name>
    <name type="common">Wood tobacco</name>
    <name type="synonym">South American tobacco</name>
    <dbReference type="NCBI Taxonomy" id="4096"/>
    <lineage>
        <taxon>Eukaryota</taxon>
        <taxon>Viridiplantae</taxon>
        <taxon>Streptophyta</taxon>
        <taxon>Embryophyta</taxon>
        <taxon>Tracheophyta</taxon>
        <taxon>Spermatophyta</taxon>
        <taxon>Magnoliopsida</taxon>
        <taxon>eudicotyledons</taxon>
        <taxon>Gunneridae</taxon>
        <taxon>Pentapetalae</taxon>
        <taxon>asterids</taxon>
        <taxon>lamiids</taxon>
        <taxon>Solanales</taxon>
        <taxon>Solanaceae</taxon>
        <taxon>Nicotianoideae</taxon>
        <taxon>Nicotianeae</taxon>
        <taxon>Nicotiana</taxon>
    </lineage>
</organism>
<accession>A0A1U7VAE0</accession>
<feature type="coiled-coil region" evidence="1">
    <location>
        <begin position="105"/>
        <end position="132"/>
    </location>
</feature>
<evidence type="ECO:0000313" key="4">
    <source>
        <dbReference type="RefSeq" id="XP_009759244.1"/>
    </source>
</evidence>
<evidence type="ECO:0000313" key="3">
    <source>
        <dbReference type="Proteomes" id="UP000189701"/>
    </source>
</evidence>
<reference evidence="4" key="2">
    <citation type="submission" date="2025-08" db="UniProtKB">
        <authorList>
            <consortium name="RefSeq"/>
        </authorList>
    </citation>
    <scope>IDENTIFICATION</scope>
    <source>
        <tissue evidence="4">Leaf</tissue>
    </source>
</reference>